<feature type="compositionally biased region" description="Polar residues" evidence="1">
    <location>
        <begin position="220"/>
        <end position="238"/>
    </location>
</feature>
<reference evidence="3 4" key="1">
    <citation type="submission" date="2016-10" db="EMBL/GenBank/DDBJ databases">
        <title>Draft genome sequence of Coniochaeta ligniaria NRRL30616, a lignocellulolytic fungus for bioabatement of inhibitors in plant biomass hydrolysates.</title>
        <authorList>
            <consortium name="DOE Joint Genome Institute"/>
            <person name="Jimenez D.J."/>
            <person name="Hector R.E."/>
            <person name="Riley R."/>
            <person name="Sun H."/>
            <person name="Grigoriev I.V."/>
            <person name="Van Elsas J.D."/>
            <person name="Nichols N.N."/>
        </authorList>
    </citation>
    <scope>NUCLEOTIDE SEQUENCE [LARGE SCALE GENOMIC DNA]</scope>
    <source>
        <strain evidence="3 4">NRRL 30616</strain>
    </source>
</reference>
<dbReference type="InParanoid" id="A0A1J7J2X2"/>
<dbReference type="OrthoDB" id="2275718at2759"/>
<evidence type="ECO:0000313" key="3">
    <source>
        <dbReference type="EMBL" id="OIW27665.1"/>
    </source>
</evidence>
<dbReference type="PANTHER" id="PTHR12854:SF7">
    <property type="entry name" value="ATAXIN-2 HOMOLOG"/>
    <property type="match status" value="1"/>
</dbReference>
<feature type="compositionally biased region" description="Basic and acidic residues" evidence="1">
    <location>
        <begin position="184"/>
        <end position="198"/>
    </location>
</feature>
<dbReference type="InterPro" id="IPR045117">
    <property type="entry name" value="ATXN2-like"/>
</dbReference>
<feature type="compositionally biased region" description="Basic and acidic residues" evidence="1">
    <location>
        <begin position="1"/>
        <end position="16"/>
    </location>
</feature>
<dbReference type="AlphaFoldDB" id="A0A1J7J2X2"/>
<evidence type="ECO:0000259" key="2">
    <source>
        <dbReference type="SMART" id="SM01272"/>
    </source>
</evidence>
<dbReference type="SMART" id="SM01272">
    <property type="entry name" value="LsmAD"/>
    <property type="match status" value="1"/>
</dbReference>
<proteinExistence type="predicted"/>
<feature type="compositionally biased region" description="Polar residues" evidence="1">
    <location>
        <begin position="508"/>
        <end position="522"/>
    </location>
</feature>
<evidence type="ECO:0000313" key="4">
    <source>
        <dbReference type="Proteomes" id="UP000182658"/>
    </source>
</evidence>
<dbReference type="GO" id="GO:0034063">
    <property type="term" value="P:stress granule assembly"/>
    <property type="evidence" value="ECO:0007669"/>
    <property type="project" value="TreeGrafter"/>
</dbReference>
<sequence length="849" mass="92440">MGRDLQRWEPDTKDVDGSLTLEKSSGGWDQFAANERLFGLTTDYDESIYTTAIDKDHPNYHQRIAAAEKKAREIEKSVATTSHVAEERIMDFAGGDDERNEEDKYSGVRRHGSSPLQSRENKYTPPARRAPTGHTTVKGAPVDPAIISSQLKAPTPKQPISKSEENKAPVGQAKQSTTPTPEVKVVESKPDAKPEGKASDSAVPGSDAKGTAATPLRPSAATSRTISPQTSQGNTSAAPSAAATVEKDVLASFKSFASQQRAVQEKNRSTKAKADKEVKLIELKKFGETFKLSTPVPKDLISIIAKDPEKQKIIQEKAIQDAQSVAKAKAEEAAASTVKEKPSSTTKDSQTKLQTEPPTSTAATPAPAVDSRGTSRPTAPQHSSSPSAVPGRHPGARQSYVPQAHYQQSYRGNRQNSQFGGQQPPQTGNLAQRIRENKMHQPQHQHMNQHMPVDNMRQPPTGPANNIDQPYGRRLSGLPPSHLQQAKLNPNSHEFRPSAFAPAFNPGGPSQTSSPRSSTNNVADPPAVHTPPIRAQIIRRKTKAVNVASCNILLYIKTLQPPAGAPNWDENLGLRPSFQTPVTWRQLHEGKEKPDSTMHLTYKEYFERQPLASAAAATPIPQHMAPAIAHQHQLPLHLQAGQNMAPRQSPHMAPMQMHNGQHGPMTHPPPFAGHPDDHRMMHSNSAQSFASPRMTPQMQMAYTHNMNSPAQMPYPQPVMQPYMNNGGQHMNPNFRSFSTNTYMPQQPHMPPPMMQPQYMQANGMVAGGPPQMPMYPGGGGQFIPMGAAPPPSVAGSNGFPSPGRPTAPMMAHQGSQPGQPMMYGVSPGMQYQQPFHPQQPPNKYQGQRP</sequence>
<feature type="region of interest" description="Disordered" evidence="1">
    <location>
        <begin position="75"/>
        <end position="244"/>
    </location>
</feature>
<dbReference type="EMBL" id="KV875099">
    <property type="protein sequence ID" value="OIW27665.1"/>
    <property type="molecule type" value="Genomic_DNA"/>
</dbReference>
<feature type="compositionally biased region" description="Low complexity" evidence="1">
    <location>
        <begin position="355"/>
        <end position="368"/>
    </location>
</feature>
<evidence type="ECO:0000256" key="1">
    <source>
        <dbReference type="SAM" id="MobiDB-lite"/>
    </source>
</evidence>
<accession>A0A1J7J2X2</accession>
<dbReference type="InterPro" id="IPR009604">
    <property type="entry name" value="LsmAD_domain"/>
</dbReference>
<gene>
    <name evidence="3" type="ORF">CONLIGDRAFT_443819</name>
</gene>
<dbReference type="STRING" id="1408157.A0A1J7J2X2"/>
<feature type="compositionally biased region" description="Polar residues" evidence="1">
    <location>
        <begin position="372"/>
        <end position="387"/>
    </location>
</feature>
<feature type="domain" description="LsmAD" evidence="2">
    <location>
        <begin position="38"/>
        <end position="111"/>
    </location>
</feature>
<keyword evidence="4" id="KW-1185">Reference proteome</keyword>
<dbReference type="PANTHER" id="PTHR12854">
    <property type="entry name" value="ATAXIN 2-RELATED"/>
    <property type="match status" value="1"/>
</dbReference>
<feature type="compositionally biased region" description="Polar residues" evidence="1">
    <location>
        <begin position="343"/>
        <end position="354"/>
    </location>
</feature>
<dbReference type="GO" id="GO:0010494">
    <property type="term" value="C:cytoplasmic stress granule"/>
    <property type="evidence" value="ECO:0007669"/>
    <property type="project" value="TreeGrafter"/>
</dbReference>
<dbReference type="GO" id="GO:0003729">
    <property type="term" value="F:mRNA binding"/>
    <property type="evidence" value="ECO:0007669"/>
    <property type="project" value="TreeGrafter"/>
</dbReference>
<protein>
    <recommendedName>
        <fullName evidence="2">LsmAD domain-containing protein</fullName>
    </recommendedName>
</protein>
<dbReference type="Pfam" id="PF06741">
    <property type="entry name" value="LsmAD"/>
    <property type="match status" value="1"/>
</dbReference>
<feature type="compositionally biased region" description="Low complexity" evidence="1">
    <location>
        <begin position="440"/>
        <end position="452"/>
    </location>
</feature>
<feature type="region of interest" description="Disordered" evidence="1">
    <location>
        <begin position="1"/>
        <end position="24"/>
    </location>
</feature>
<feature type="compositionally biased region" description="Polar residues" evidence="1">
    <location>
        <begin position="405"/>
        <end position="430"/>
    </location>
</feature>
<feature type="compositionally biased region" description="Polar residues" evidence="1">
    <location>
        <begin position="482"/>
        <end position="492"/>
    </location>
</feature>
<name>A0A1J7J2X2_9PEZI</name>
<feature type="compositionally biased region" description="Basic and acidic residues" evidence="1">
    <location>
        <begin position="328"/>
        <end position="342"/>
    </location>
</feature>
<organism evidence="3 4">
    <name type="scientific">Coniochaeta ligniaria NRRL 30616</name>
    <dbReference type="NCBI Taxonomy" id="1408157"/>
    <lineage>
        <taxon>Eukaryota</taxon>
        <taxon>Fungi</taxon>
        <taxon>Dikarya</taxon>
        <taxon>Ascomycota</taxon>
        <taxon>Pezizomycotina</taxon>
        <taxon>Sordariomycetes</taxon>
        <taxon>Sordariomycetidae</taxon>
        <taxon>Coniochaetales</taxon>
        <taxon>Coniochaetaceae</taxon>
        <taxon>Coniochaeta</taxon>
    </lineage>
</organism>
<dbReference type="Proteomes" id="UP000182658">
    <property type="component" value="Unassembled WGS sequence"/>
</dbReference>
<feature type="region of interest" description="Disordered" evidence="1">
    <location>
        <begin position="810"/>
        <end position="849"/>
    </location>
</feature>
<feature type="region of interest" description="Disordered" evidence="1">
    <location>
        <begin position="320"/>
        <end position="528"/>
    </location>
</feature>